<gene>
    <name evidence="1" type="ORF">C4D60_Mb07t18790</name>
</gene>
<evidence type="ECO:0000313" key="2">
    <source>
        <dbReference type="Proteomes" id="UP000317650"/>
    </source>
</evidence>
<dbReference type="AlphaFoldDB" id="A0A4S8JIT6"/>
<evidence type="ECO:0000313" key="1">
    <source>
        <dbReference type="EMBL" id="THU61012.1"/>
    </source>
</evidence>
<comment type="caution">
    <text evidence="1">The sequence shown here is derived from an EMBL/GenBank/DDBJ whole genome shotgun (WGS) entry which is preliminary data.</text>
</comment>
<keyword evidence="2" id="KW-1185">Reference proteome</keyword>
<accession>A0A4S8JIT6</accession>
<dbReference type="Proteomes" id="UP000317650">
    <property type="component" value="Chromosome 7"/>
</dbReference>
<name>A0A4S8JIT6_MUSBA</name>
<proteinExistence type="predicted"/>
<sequence>MFLIASVGAGGLALYKDLRNGDGHSQRKQSCRSKNASDLFPSSKFLVFAVQYANLGYWECWFHWFSFGGKLTANEKNETIKTNVI</sequence>
<organism evidence="1 2">
    <name type="scientific">Musa balbisiana</name>
    <name type="common">Banana</name>
    <dbReference type="NCBI Taxonomy" id="52838"/>
    <lineage>
        <taxon>Eukaryota</taxon>
        <taxon>Viridiplantae</taxon>
        <taxon>Streptophyta</taxon>
        <taxon>Embryophyta</taxon>
        <taxon>Tracheophyta</taxon>
        <taxon>Spermatophyta</taxon>
        <taxon>Magnoliopsida</taxon>
        <taxon>Liliopsida</taxon>
        <taxon>Zingiberales</taxon>
        <taxon>Musaceae</taxon>
        <taxon>Musa</taxon>
    </lineage>
</organism>
<protein>
    <submittedName>
        <fullName evidence="1">Uncharacterized protein</fullName>
    </submittedName>
</protein>
<dbReference type="EMBL" id="PYDT01000005">
    <property type="protein sequence ID" value="THU61012.1"/>
    <property type="molecule type" value="Genomic_DNA"/>
</dbReference>
<reference evidence="1 2" key="1">
    <citation type="journal article" date="2019" name="Nat. Plants">
        <title>Genome sequencing of Musa balbisiana reveals subgenome evolution and function divergence in polyploid bananas.</title>
        <authorList>
            <person name="Yao X."/>
        </authorList>
    </citation>
    <scope>NUCLEOTIDE SEQUENCE [LARGE SCALE GENOMIC DNA]</scope>
    <source>
        <strain evidence="2">cv. DH-PKW</strain>
        <tissue evidence="1">Leaves</tissue>
    </source>
</reference>